<evidence type="ECO:0000313" key="1">
    <source>
        <dbReference type="EMBL" id="MBX05790.1"/>
    </source>
</evidence>
<organism evidence="1">
    <name type="scientific">Rhizophora mucronata</name>
    <name type="common">Asiatic mangrove</name>
    <dbReference type="NCBI Taxonomy" id="61149"/>
    <lineage>
        <taxon>Eukaryota</taxon>
        <taxon>Viridiplantae</taxon>
        <taxon>Streptophyta</taxon>
        <taxon>Embryophyta</taxon>
        <taxon>Tracheophyta</taxon>
        <taxon>Spermatophyta</taxon>
        <taxon>Magnoliopsida</taxon>
        <taxon>eudicotyledons</taxon>
        <taxon>Gunneridae</taxon>
        <taxon>Pentapetalae</taxon>
        <taxon>rosids</taxon>
        <taxon>fabids</taxon>
        <taxon>Malpighiales</taxon>
        <taxon>Rhizophoraceae</taxon>
        <taxon>Rhizophora</taxon>
    </lineage>
</organism>
<accession>A0A2P2KJ81</accession>
<reference evidence="1" key="1">
    <citation type="submission" date="2018-02" db="EMBL/GenBank/DDBJ databases">
        <title>Rhizophora mucronata_Transcriptome.</title>
        <authorList>
            <person name="Meera S.P."/>
            <person name="Sreeshan A."/>
            <person name="Augustine A."/>
        </authorList>
    </citation>
    <scope>NUCLEOTIDE SEQUENCE</scope>
    <source>
        <tissue evidence="1">Leaf</tissue>
    </source>
</reference>
<proteinExistence type="predicted"/>
<protein>
    <submittedName>
        <fullName evidence="1">Uncharacterized protein</fullName>
    </submittedName>
</protein>
<sequence>MNKISNQEPIYKKFIGKIPKEEVTSGNVISESLSSGASAAITLHPKQIASCIKRHHELHSRRPQLPLRVMHTALDGNKTTNQFKN</sequence>
<dbReference type="AlphaFoldDB" id="A0A2P2KJ81"/>
<name>A0A2P2KJ81_RHIMU</name>
<dbReference type="EMBL" id="GGEC01025306">
    <property type="protein sequence ID" value="MBX05790.1"/>
    <property type="molecule type" value="Transcribed_RNA"/>
</dbReference>